<dbReference type="PROSITE" id="PS01295">
    <property type="entry name" value="ISPD"/>
    <property type="match status" value="1"/>
</dbReference>
<feature type="region of interest" description="2-C-methyl-D-erythritol 2,4-cyclodiphosphate synthase" evidence="14">
    <location>
        <begin position="257"/>
        <end position="421"/>
    </location>
</feature>
<proteinExistence type="inferred from homology"/>
<feature type="binding site" evidence="14">
    <location>
        <position position="394"/>
    </location>
    <ligand>
        <name>4-CDP-2-C-methyl-D-erythritol 2-phosphate</name>
        <dbReference type="ChEBI" id="CHEBI:57919"/>
    </ligand>
</feature>
<keyword evidence="13 14" id="KW-0511">Multifunctional enzyme</keyword>
<comment type="similarity">
    <text evidence="14">In the C-terminal section; belongs to the IspF family.</text>
</comment>
<dbReference type="EC" id="2.7.7.60" evidence="14"/>
<feature type="region of interest" description="2-C-methyl-D-erythritol 4-phosphate cytidylyltransferase" evidence="14">
    <location>
        <begin position="1"/>
        <end position="256"/>
    </location>
</feature>
<dbReference type="FunFam" id="3.90.550.10:FF:000003">
    <property type="entry name" value="2-C-methyl-D-erythritol 4-phosphate cytidylyltransferase"/>
    <property type="match status" value="1"/>
</dbReference>
<dbReference type="NCBIfam" id="TIGR00453">
    <property type="entry name" value="ispD"/>
    <property type="match status" value="1"/>
</dbReference>
<dbReference type="PANTHER" id="PTHR43181">
    <property type="entry name" value="2-C-METHYL-D-ERYTHRITOL 2,4-CYCLODIPHOSPHATE SYNTHASE, CHLOROPLASTIC"/>
    <property type="match status" value="1"/>
</dbReference>
<comment type="cofactor">
    <cofactor evidence="3 14">
        <name>a divalent metal cation</name>
        <dbReference type="ChEBI" id="CHEBI:60240"/>
    </cofactor>
</comment>
<comment type="catalytic activity">
    <reaction evidence="2 14">
        <text>2-C-methyl-D-erythritol 4-phosphate + CTP + H(+) = 4-CDP-2-C-methyl-D-erythritol + diphosphate</text>
        <dbReference type="Rhea" id="RHEA:13429"/>
        <dbReference type="ChEBI" id="CHEBI:15378"/>
        <dbReference type="ChEBI" id="CHEBI:33019"/>
        <dbReference type="ChEBI" id="CHEBI:37563"/>
        <dbReference type="ChEBI" id="CHEBI:57823"/>
        <dbReference type="ChEBI" id="CHEBI:58262"/>
        <dbReference type="EC" id="2.7.7.60"/>
    </reaction>
</comment>
<dbReference type="RefSeq" id="WP_103223460.1">
    <property type="nucleotide sequence ID" value="NZ_PPCN01000007.1"/>
</dbReference>
<dbReference type="CDD" id="cd02516">
    <property type="entry name" value="CDP-ME_synthetase"/>
    <property type="match status" value="1"/>
</dbReference>
<dbReference type="GO" id="GO:0050518">
    <property type="term" value="F:2-C-methyl-D-erythritol 4-phosphate cytidylyltransferase activity"/>
    <property type="evidence" value="ECO:0007669"/>
    <property type="project" value="UniProtKB-UniRule"/>
</dbReference>
<keyword evidence="9 14" id="KW-0548">Nucleotidyltransferase</keyword>
<feature type="site" description="Positions MEP for the nucleophilic attack" evidence="14">
    <location>
        <position position="221"/>
    </location>
</feature>
<evidence type="ECO:0000259" key="15">
    <source>
        <dbReference type="Pfam" id="PF02542"/>
    </source>
</evidence>
<comment type="catalytic activity">
    <reaction evidence="1 14">
        <text>4-CDP-2-C-methyl-D-erythritol 2-phosphate = 2-C-methyl-D-erythritol 2,4-cyclic diphosphate + CMP</text>
        <dbReference type="Rhea" id="RHEA:23864"/>
        <dbReference type="ChEBI" id="CHEBI:57919"/>
        <dbReference type="ChEBI" id="CHEBI:58483"/>
        <dbReference type="ChEBI" id="CHEBI:60377"/>
        <dbReference type="EC" id="4.6.1.12"/>
    </reaction>
</comment>
<dbReference type="InterPro" id="IPR018294">
    <property type="entry name" value="ISPD_synthase_CS"/>
</dbReference>
<dbReference type="NCBIfam" id="NF006899">
    <property type="entry name" value="PRK09382.1"/>
    <property type="match status" value="1"/>
</dbReference>
<dbReference type="HAMAP" id="MF_01520">
    <property type="entry name" value="IspDF"/>
    <property type="match status" value="1"/>
</dbReference>
<dbReference type="CDD" id="cd00554">
    <property type="entry name" value="MECDP_synthase"/>
    <property type="match status" value="1"/>
</dbReference>
<dbReference type="HAMAP" id="MF_00107">
    <property type="entry name" value="IspF"/>
    <property type="match status" value="1"/>
</dbReference>
<feature type="binding site" evidence="14">
    <location>
        <position position="265"/>
    </location>
    <ligand>
        <name>a divalent metal cation</name>
        <dbReference type="ChEBI" id="CHEBI:60240"/>
    </ligand>
</feature>
<evidence type="ECO:0000256" key="3">
    <source>
        <dbReference type="ARBA" id="ARBA00001968"/>
    </source>
</evidence>
<dbReference type="GO" id="GO:0019288">
    <property type="term" value="P:isopentenyl diphosphate biosynthetic process, methylerythritol 4-phosphate pathway"/>
    <property type="evidence" value="ECO:0007669"/>
    <property type="project" value="UniProtKB-UniRule"/>
</dbReference>
<keyword evidence="11 14" id="KW-0414">Isoprene biosynthesis</keyword>
<dbReference type="EC" id="4.6.1.12" evidence="14"/>
<dbReference type="InterPro" id="IPR003526">
    <property type="entry name" value="MECDP_synthase"/>
</dbReference>
<feature type="site" description="Transition state stabilizer" evidence="14">
    <location>
        <position position="388"/>
    </location>
</feature>
<keyword evidence="10 14" id="KW-0479">Metal-binding</keyword>
<evidence type="ECO:0000256" key="14">
    <source>
        <dbReference type="HAMAP-Rule" id="MF_01520"/>
    </source>
</evidence>
<dbReference type="Pfam" id="PF01128">
    <property type="entry name" value="IspD"/>
    <property type="match status" value="1"/>
</dbReference>
<dbReference type="Gene3D" id="3.90.550.10">
    <property type="entry name" value="Spore Coat Polysaccharide Biosynthesis Protein SpsA, Chain A"/>
    <property type="match status" value="1"/>
</dbReference>
<evidence type="ECO:0000256" key="12">
    <source>
        <dbReference type="ARBA" id="ARBA00023239"/>
    </source>
</evidence>
<dbReference type="InterPro" id="IPR034683">
    <property type="entry name" value="IspD/TarI"/>
</dbReference>
<evidence type="ECO:0000256" key="4">
    <source>
        <dbReference type="ARBA" id="ARBA00004709"/>
    </source>
</evidence>
<sequence>MAKTAAALVVAAGRGSRLADPRTSLPKQYRLLAGRPVLTHTLNALGNHPRISHMLTVIHPDDIGLYDDAISAANENWSNKLMRAVFGSETRQGSVREGLKALSAVPCDYVLIHDAARPFLTHDVIDGLLGELDTGAEGALAATQVVDTLKKQKAPGHPLETVDRQCLWAAQTPQAFPLSRISRAHENAAQSGHTNFTDDTSLAEWDGMTVVLSAGDPANFKITTAADLRRAAQQASLLTMPQAVSTDLPLSELTDIRTGIGYDVHAFEDGDAVILGGVAVPHTQKLKGHSDADVVLHAITDATLGAIGDGDIGQHFPPSDPMWKGASSDRFQQDAIRRLAERGGRIAHIDVTIVCEEPKIGPHRDKIRVSIAGICHLPVSRVSVKATTSERLGFTGRKEGIAALASVTVRLPFEEGEGGPL</sequence>
<feature type="site" description="Positions MEP for the nucleophilic attack" evidence="14">
    <location>
        <position position="164"/>
    </location>
</feature>
<dbReference type="SUPFAM" id="SSF53448">
    <property type="entry name" value="Nucleotide-diphospho-sugar transferases"/>
    <property type="match status" value="1"/>
</dbReference>
<dbReference type="HAMAP" id="MF_00108">
    <property type="entry name" value="IspD"/>
    <property type="match status" value="1"/>
</dbReference>
<dbReference type="Proteomes" id="UP000236959">
    <property type="component" value="Unassembled WGS sequence"/>
</dbReference>
<dbReference type="Pfam" id="PF02542">
    <property type="entry name" value="YgbB"/>
    <property type="match status" value="1"/>
</dbReference>
<evidence type="ECO:0000256" key="2">
    <source>
        <dbReference type="ARBA" id="ARBA00001282"/>
    </source>
</evidence>
<feature type="binding site" evidence="14">
    <location>
        <begin position="311"/>
        <end position="313"/>
    </location>
    <ligand>
        <name>4-CDP-2-C-methyl-D-erythritol 2-phosphate</name>
        <dbReference type="ChEBI" id="CHEBI:57919"/>
    </ligand>
</feature>
<name>A0A2S3UR68_9HYPH</name>
<comment type="pathway">
    <text evidence="4 14">Isoprenoid biosynthesis; isopentenyl diphosphate biosynthesis via DXP pathway; isopentenyl diphosphate from 1-deoxy-D-xylulose 5-phosphate: step 4/6.</text>
</comment>
<protein>
    <recommendedName>
        <fullName evidence="14">Bifunctional enzyme IspD/IspF</fullName>
    </recommendedName>
    <domain>
        <recommendedName>
            <fullName evidence="14">2-C-methyl-D-erythritol 4-phosphate cytidylyltransferase</fullName>
            <ecNumber evidence="14">2.7.7.60</ecNumber>
        </recommendedName>
        <alternativeName>
            <fullName evidence="14">4-diphosphocytidyl-2C-methyl-D-erythritol synthase</fullName>
        </alternativeName>
        <alternativeName>
            <fullName evidence="14">MEP cytidylyltransferase</fullName>
            <shortName evidence="14">MCT</shortName>
        </alternativeName>
    </domain>
    <domain>
        <recommendedName>
            <fullName evidence="14">2-C-methyl-D-erythritol 2,4-cyclodiphosphate synthase</fullName>
            <shortName evidence="14">MECDP-synthase</shortName>
            <shortName evidence="14">MECPP-synthase</shortName>
            <shortName evidence="14">MECPS</shortName>
            <ecNumber evidence="14">4.6.1.12</ecNumber>
        </recommendedName>
    </domain>
</protein>
<evidence type="ECO:0000256" key="1">
    <source>
        <dbReference type="ARBA" id="ARBA00000200"/>
    </source>
</evidence>
<gene>
    <name evidence="14" type="primary">ispDF</name>
    <name evidence="16" type="ORF">CLV41_10796</name>
</gene>
<dbReference type="SUPFAM" id="SSF69765">
    <property type="entry name" value="IpsF-like"/>
    <property type="match status" value="1"/>
</dbReference>
<dbReference type="OrthoDB" id="9804336at2"/>
<evidence type="ECO:0000256" key="6">
    <source>
        <dbReference type="ARBA" id="ARBA00008480"/>
    </source>
</evidence>
<evidence type="ECO:0000256" key="5">
    <source>
        <dbReference type="ARBA" id="ARBA00004787"/>
    </source>
</evidence>
<evidence type="ECO:0000313" key="17">
    <source>
        <dbReference type="Proteomes" id="UP000236959"/>
    </source>
</evidence>
<dbReference type="InterPro" id="IPR026596">
    <property type="entry name" value="IspD/F"/>
</dbReference>
<dbReference type="InterPro" id="IPR029044">
    <property type="entry name" value="Nucleotide-diphossugar_trans"/>
</dbReference>
<keyword evidence="8 14" id="KW-0808">Transferase</keyword>
<dbReference type="InterPro" id="IPR020555">
    <property type="entry name" value="MECDP_synthase_CS"/>
</dbReference>
<feature type="site" description="Transition state stabilizer" evidence="14">
    <location>
        <position position="17"/>
    </location>
</feature>
<keyword evidence="12 14" id="KW-0456">Lyase</keyword>
<evidence type="ECO:0000256" key="11">
    <source>
        <dbReference type="ARBA" id="ARBA00023229"/>
    </source>
</evidence>
<evidence type="ECO:0000256" key="13">
    <source>
        <dbReference type="ARBA" id="ARBA00023268"/>
    </source>
</evidence>
<feature type="binding site" evidence="14">
    <location>
        <position position="263"/>
    </location>
    <ligand>
        <name>a divalent metal cation</name>
        <dbReference type="ChEBI" id="CHEBI:60240"/>
    </ligand>
</feature>
<dbReference type="PROSITE" id="PS01350">
    <property type="entry name" value="ISPF"/>
    <property type="match status" value="1"/>
</dbReference>
<dbReference type="GO" id="GO:0016114">
    <property type="term" value="P:terpenoid biosynthetic process"/>
    <property type="evidence" value="ECO:0007669"/>
    <property type="project" value="InterPro"/>
</dbReference>
<dbReference type="EMBL" id="PPCN01000007">
    <property type="protein sequence ID" value="POF30070.1"/>
    <property type="molecule type" value="Genomic_DNA"/>
</dbReference>
<comment type="pathway">
    <text evidence="5 14">Isoprenoid biosynthesis; isopentenyl diphosphate biosynthesis via DXP pathway; isopentenyl diphosphate from 1-deoxy-D-xylulose 5-phosphate: step 2/6.</text>
</comment>
<dbReference type="AlphaFoldDB" id="A0A2S3UR68"/>
<evidence type="ECO:0000256" key="8">
    <source>
        <dbReference type="ARBA" id="ARBA00022679"/>
    </source>
</evidence>
<comment type="similarity">
    <text evidence="6">Belongs to the IspF family.</text>
</comment>
<dbReference type="Gene3D" id="3.30.1330.50">
    <property type="entry name" value="2-C-methyl-D-erythritol 2,4-cyclodiphosphate synthase"/>
    <property type="match status" value="1"/>
</dbReference>
<evidence type="ECO:0000313" key="16">
    <source>
        <dbReference type="EMBL" id="POF30070.1"/>
    </source>
</evidence>
<dbReference type="InterPro" id="IPR036571">
    <property type="entry name" value="MECDP_synthase_sf"/>
</dbReference>
<reference evidence="16 17" key="1">
    <citation type="submission" date="2018-01" db="EMBL/GenBank/DDBJ databases">
        <title>Genomic Encyclopedia of Archaeal and Bacterial Type Strains, Phase II (KMG-II): from individual species to whole genera.</title>
        <authorList>
            <person name="Goeker M."/>
        </authorList>
    </citation>
    <scope>NUCLEOTIDE SEQUENCE [LARGE SCALE GENOMIC DNA]</scope>
    <source>
        <strain evidence="16 17">DSM 17023</strain>
    </source>
</reference>
<evidence type="ECO:0000256" key="9">
    <source>
        <dbReference type="ARBA" id="ARBA00022695"/>
    </source>
</evidence>
<dbReference type="GO" id="GO:0046872">
    <property type="term" value="F:metal ion binding"/>
    <property type="evidence" value="ECO:0007669"/>
    <property type="project" value="UniProtKB-KW"/>
</dbReference>
<comment type="similarity">
    <text evidence="14">In the N-terminal section; belongs to the IspD/TarI cytidylyltransferase family. IspD subfamily.</text>
</comment>
<feature type="binding site" evidence="14">
    <location>
        <begin position="263"/>
        <end position="265"/>
    </location>
    <ligand>
        <name>4-CDP-2-C-methyl-D-erythritol 2-phosphate</name>
        <dbReference type="ChEBI" id="CHEBI:57919"/>
    </ligand>
</feature>
<evidence type="ECO:0000256" key="7">
    <source>
        <dbReference type="ARBA" id="ARBA00009789"/>
    </source>
</evidence>
<accession>A0A2S3UR68</accession>
<feature type="site" description="Transition state stabilizer" evidence="14">
    <location>
        <position position="27"/>
    </location>
</feature>
<comment type="similarity">
    <text evidence="7">Belongs to the IspD/TarI cytidylyltransferase family. IspD subfamily.</text>
</comment>
<comment type="function">
    <text evidence="14">Bifunctional enzyme that catalyzes the formation of 4-diphosphocytidyl-2-C-methyl-D-erythritol from CTP and 2-C-methyl-D-erythritol 4-phosphate (MEP) (IspD), and catalyzes the conversion of 4-diphosphocytidyl-2-C-methyl-D-erythritol 2-phosphate (CDP-ME2P) to 2-C-methyl-D-erythritol 2,4-cyclodiphosphate (ME-CPP) with a corresponding release of cytidine 5-monophosphate (CMP) (IspF).</text>
</comment>
<feature type="binding site" evidence="14">
    <location>
        <position position="397"/>
    </location>
    <ligand>
        <name>4-CDP-2-C-methyl-D-erythritol 2-phosphate</name>
        <dbReference type="ChEBI" id="CHEBI:57919"/>
    </ligand>
</feature>
<dbReference type="PANTHER" id="PTHR43181:SF1">
    <property type="entry name" value="2-C-METHYL-D-ERYTHRITOL 2,4-CYCLODIPHOSPHATE SYNTHASE, CHLOROPLASTIC"/>
    <property type="match status" value="1"/>
</dbReference>
<dbReference type="InterPro" id="IPR001228">
    <property type="entry name" value="IspD"/>
</dbReference>
<feature type="binding site" evidence="14">
    <location>
        <begin position="289"/>
        <end position="290"/>
    </location>
    <ligand>
        <name>4-CDP-2-C-methyl-D-erythritol 2-phosphate</name>
        <dbReference type="ChEBI" id="CHEBI:57919"/>
    </ligand>
</feature>
<feature type="site" description="Transition state stabilizer" evidence="14">
    <location>
        <position position="289"/>
    </location>
</feature>
<comment type="caution">
    <text evidence="16">The sequence shown here is derived from an EMBL/GenBank/DDBJ whole genome shotgun (WGS) entry which is preliminary data.</text>
</comment>
<feature type="binding site" evidence="14">
    <location>
        <begin position="387"/>
        <end position="390"/>
    </location>
    <ligand>
        <name>4-CDP-2-C-methyl-D-erythritol 2-phosphate</name>
        <dbReference type="ChEBI" id="CHEBI:57919"/>
    </ligand>
</feature>
<feature type="binding site" evidence="14">
    <location>
        <position position="297"/>
    </location>
    <ligand>
        <name>a divalent metal cation</name>
        <dbReference type="ChEBI" id="CHEBI:60240"/>
    </ligand>
</feature>
<feature type="domain" description="2-C-methyl-D-erythritol 2,4-cyclodiphosphate synthase" evidence="15">
    <location>
        <begin position="256"/>
        <end position="409"/>
    </location>
</feature>
<dbReference type="NCBIfam" id="TIGR00151">
    <property type="entry name" value="ispF"/>
    <property type="match status" value="1"/>
</dbReference>
<organism evidence="16 17">
    <name type="scientific">Roseibium marinum</name>
    <dbReference type="NCBI Taxonomy" id="281252"/>
    <lineage>
        <taxon>Bacteria</taxon>
        <taxon>Pseudomonadati</taxon>
        <taxon>Pseudomonadota</taxon>
        <taxon>Alphaproteobacteria</taxon>
        <taxon>Hyphomicrobiales</taxon>
        <taxon>Stappiaceae</taxon>
        <taxon>Roseibium</taxon>
    </lineage>
</organism>
<dbReference type="UniPathway" id="UPA00056">
    <property type="reaction ID" value="UER00093"/>
</dbReference>
<dbReference type="GO" id="GO:0008685">
    <property type="term" value="F:2-C-methyl-D-erythritol 2,4-cyclodiphosphate synthase activity"/>
    <property type="evidence" value="ECO:0007669"/>
    <property type="project" value="UniProtKB-UniRule"/>
</dbReference>
<evidence type="ECO:0000256" key="10">
    <source>
        <dbReference type="ARBA" id="ARBA00022723"/>
    </source>
</evidence>
<keyword evidence="17" id="KW-1185">Reference proteome</keyword>
<comment type="caution">
    <text evidence="14">Lacks conserved residue(s) required for the propagation of feature annotation.</text>
</comment>